<dbReference type="EMBL" id="HBUE01210181">
    <property type="protein sequence ID" value="CAG6534127.1"/>
    <property type="molecule type" value="Transcribed_RNA"/>
</dbReference>
<dbReference type="EMBL" id="HBUE01316594">
    <property type="protein sequence ID" value="CAG6586026.1"/>
    <property type="molecule type" value="Transcribed_RNA"/>
</dbReference>
<evidence type="ECO:0000313" key="1">
    <source>
        <dbReference type="EMBL" id="CAG6586027.1"/>
    </source>
</evidence>
<reference evidence="1" key="1">
    <citation type="submission" date="2021-05" db="EMBL/GenBank/DDBJ databases">
        <authorList>
            <person name="Alioto T."/>
            <person name="Alioto T."/>
            <person name="Gomez Garrido J."/>
        </authorList>
    </citation>
    <scope>NUCLEOTIDE SEQUENCE</scope>
</reference>
<accession>A0A8D8P1R3</accession>
<dbReference type="AlphaFoldDB" id="A0A8D8P1R3"/>
<dbReference type="EMBL" id="HBUE01210179">
    <property type="protein sequence ID" value="CAG6534126.1"/>
    <property type="molecule type" value="Transcribed_RNA"/>
</dbReference>
<proteinExistence type="predicted"/>
<name>A0A8D8P1R3_CULPI</name>
<organism evidence="1">
    <name type="scientific">Culex pipiens</name>
    <name type="common">House mosquito</name>
    <dbReference type="NCBI Taxonomy" id="7175"/>
    <lineage>
        <taxon>Eukaryota</taxon>
        <taxon>Metazoa</taxon>
        <taxon>Ecdysozoa</taxon>
        <taxon>Arthropoda</taxon>
        <taxon>Hexapoda</taxon>
        <taxon>Insecta</taxon>
        <taxon>Pterygota</taxon>
        <taxon>Neoptera</taxon>
        <taxon>Endopterygota</taxon>
        <taxon>Diptera</taxon>
        <taxon>Nematocera</taxon>
        <taxon>Culicoidea</taxon>
        <taxon>Culicidae</taxon>
        <taxon>Culicinae</taxon>
        <taxon>Culicini</taxon>
        <taxon>Culex</taxon>
        <taxon>Culex</taxon>
    </lineage>
</organism>
<dbReference type="EMBL" id="HBUE01316596">
    <property type="protein sequence ID" value="CAG6586027.1"/>
    <property type="molecule type" value="Transcribed_RNA"/>
</dbReference>
<protein>
    <submittedName>
        <fullName evidence="1">(northern house mosquito) hypothetical protein</fullName>
    </submittedName>
</protein>
<sequence>MEKKCKLANWSGVSDSGFADSSALLSDLMAAEAEGSLPSAIPVQDSEFKSRKLRSAGRGRGIGHGVGGQVTQNENGDSLLEGFEWWIPEEQFECLEAVYISQWA</sequence>